<evidence type="ECO:0000256" key="1">
    <source>
        <dbReference type="ARBA" id="ARBA00001933"/>
    </source>
</evidence>
<dbReference type="Gene3D" id="3.90.1150.10">
    <property type="entry name" value="Aspartate Aminotransferase, domain 1"/>
    <property type="match status" value="1"/>
</dbReference>
<dbReference type="GO" id="GO:0008615">
    <property type="term" value="P:pyridoxine biosynthetic process"/>
    <property type="evidence" value="ECO:0007669"/>
    <property type="project" value="UniProtKB-KW"/>
</dbReference>
<evidence type="ECO:0000256" key="9">
    <source>
        <dbReference type="ARBA" id="ARBA00022898"/>
    </source>
</evidence>
<evidence type="ECO:0000259" key="15">
    <source>
        <dbReference type="Pfam" id="PF00266"/>
    </source>
</evidence>
<evidence type="ECO:0000256" key="13">
    <source>
        <dbReference type="ARBA" id="ARBA00047630"/>
    </source>
</evidence>
<keyword evidence="11" id="KW-0718">Serine biosynthesis</keyword>
<dbReference type="EC" id="2.6.1.52" evidence="4"/>
<feature type="domain" description="Aminotransferase class V" evidence="15">
    <location>
        <begin position="19"/>
        <end position="332"/>
    </location>
</feature>
<dbReference type="GO" id="GO:0019265">
    <property type="term" value="P:glycine biosynthetic process, by transamination of glyoxylate"/>
    <property type="evidence" value="ECO:0007669"/>
    <property type="project" value="TreeGrafter"/>
</dbReference>
<evidence type="ECO:0000256" key="11">
    <source>
        <dbReference type="ARBA" id="ARBA00023299"/>
    </source>
</evidence>
<evidence type="ECO:0000256" key="2">
    <source>
        <dbReference type="ARBA" id="ARBA00005099"/>
    </source>
</evidence>
<evidence type="ECO:0000256" key="5">
    <source>
        <dbReference type="ARBA" id="ARBA00022490"/>
    </source>
</evidence>
<dbReference type="GO" id="GO:0008453">
    <property type="term" value="F:alanine-glyoxylate transaminase activity"/>
    <property type="evidence" value="ECO:0007669"/>
    <property type="project" value="TreeGrafter"/>
</dbReference>
<evidence type="ECO:0000256" key="4">
    <source>
        <dbReference type="ARBA" id="ARBA00013030"/>
    </source>
</evidence>
<dbReference type="PIRSF" id="PIRSF000525">
    <property type="entry name" value="SerC"/>
    <property type="match status" value="1"/>
</dbReference>
<dbReference type="UniPathway" id="UPA00135">
    <property type="reaction ID" value="UER00197"/>
</dbReference>
<dbReference type="PANTHER" id="PTHR21152">
    <property type="entry name" value="AMINOTRANSFERASE CLASS V"/>
    <property type="match status" value="1"/>
</dbReference>
<dbReference type="Proteomes" id="UP000245880">
    <property type="component" value="Unassembled WGS sequence"/>
</dbReference>
<comment type="caution">
    <text evidence="16">The sequence shown here is derived from an EMBL/GenBank/DDBJ whole genome shotgun (WGS) entry which is preliminary data.</text>
</comment>
<dbReference type="Pfam" id="PF00266">
    <property type="entry name" value="Aminotran_5"/>
    <property type="match status" value="1"/>
</dbReference>
<reference evidence="16 17" key="1">
    <citation type="submission" date="2018-03" db="EMBL/GenBank/DDBJ databases">
        <title>Genomic Encyclopedia of Archaeal and Bacterial Type Strains, Phase II (KMG-II): from individual species to whole genera.</title>
        <authorList>
            <person name="Goeker M."/>
        </authorList>
    </citation>
    <scope>NUCLEOTIDE SEQUENCE [LARGE SCALE GENOMIC DNA]</scope>
    <source>
        <strain evidence="16 17">DSM 100346</strain>
    </source>
</reference>
<evidence type="ECO:0000256" key="6">
    <source>
        <dbReference type="ARBA" id="ARBA00022576"/>
    </source>
</evidence>
<dbReference type="InterPro" id="IPR015421">
    <property type="entry name" value="PyrdxlP-dep_Trfase_major"/>
</dbReference>
<name>A0A316AGP8_9BACT</name>
<evidence type="ECO:0000256" key="10">
    <source>
        <dbReference type="ARBA" id="ARBA00023096"/>
    </source>
</evidence>
<keyword evidence="10" id="KW-0664">Pyridoxine biosynthesis</keyword>
<keyword evidence="6 16" id="KW-0032">Aminotransferase</keyword>
<evidence type="ECO:0000256" key="8">
    <source>
        <dbReference type="ARBA" id="ARBA00022679"/>
    </source>
</evidence>
<sequence>MEPFLHSTQSYCSVGMITFYPGPSKIYPEVAAYMQQAYQEGILSQNHRSEGFMQMLQETLTMVASKLAIPEGYEVFLVSSATECWEIIAQSFTDKGALHLHNGAFGKKWAEYDGRINEGVLSHAFESEALPDLESLTLPASDGLLCLTHNETSNGTMLPDTFLADVRERSKALIAVDATSSMAGLHLPWATADLWFASVQKCFGLAPGLAVLVASPAAISRAIALHEYDHYNSFVFIRENFQKFQTPFTPNTLGIYLLGKVMHDRQPIEHSAKLLEERAADLYSFFDSIGLHLVIESTELRSPTVLTIAMEPAELVVVKKKAREAGIILGNGYGALKESTFRIANFPAITDQEIHTLKMFFISLFQKMSRNL</sequence>
<dbReference type="GO" id="GO:0004648">
    <property type="term" value="F:O-phospho-L-serine:2-oxoglutarate aminotransferase activity"/>
    <property type="evidence" value="ECO:0007669"/>
    <property type="project" value="UniProtKB-EC"/>
</dbReference>
<comment type="catalytic activity">
    <reaction evidence="14">
        <text>O-phospho-L-serine + 2-oxoglutarate = 3-phosphooxypyruvate + L-glutamate</text>
        <dbReference type="Rhea" id="RHEA:14329"/>
        <dbReference type="ChEBI" id="CHEBI:16810"/>
        <dbReference type="ChEBI" id="CHEBI:18110"/>
        <dbReference type="ChEBI" id="CHEBI:29985"/>
        <dbReference type="ChEBI" id="CHEBI:57524"/>
        <dbReference type="EC" id="2.6.1.52"/>
    </reaction>
</comment>
<evidence type="ECO:0000313" key="16">
    <source>
        <dbReference type="EMBL" id="PWJ56801.1"/>
    </source>
</evidence>
<dbReference type="AlphaFoldDB" id="A0A316AGP8"/>
<keyword evidence="9" id="KW-0663">Pyridoxal phosphate</keyword>
<comment type="catalytic activity">
    <reaction evidence="13">
        <text>4-(phosphooxy)-L-threonine + 2-oxoglutarate = (R)-3-hydroxy-2-oxo-4-phosphooxybutanoate + L-glutamate</text>
        <dbReference type="Rhea" id="RHEA:16573"/>
        <dbReference type="ChEBI" id="CHEBI:16810"/>
        <dbReference type="ChEBI" id="CHEBI:29985"/>
        <dbReference type="ChEBI" id="CHEBI:58452"/>
        <dbReference type="ChEBI" id="CHEBI:58538"/>
        <dbReference type="EC" id="2.6.1.52"/>
    </reaction>
</comment>
<dbReference type="SUPFAM" id="SSF53383">
    <property type="entry name" value="PLP-dependent transferases"/>
    <property type="match status" value="1"/>
</dbReference>
<proteinExistence type="inferred from homology"/>
<dbReference type="InterPro" id="IPR022278">
    <property type="entry name" value="Pser_aminoTfrase"/>
</dbReference>
<comment type="similarity">
    <text evidence="3">Belongs to the class-V pyridoxal-phosphate-dependent aminotransferase family. SerC subfamily.</text>
</comment>
<dbReference type="EMBL" id="QGDT01000010">
    <property type="protein sequence ID" value="PWJ56801.1"/>
    <property type="molecule type" value="Genomic_DNA"/>
</dbReference>
<dbReference type="Gene3D" id="3.40.640.10">
    <property type="entry name" value="Type I PLP-dependent aspartate aminotransferase-like (Major domain)"/>
    <property type="match status" value="1"/>
</dbReference>
<comment type="cofactor">
    <cofactor evidence="1">
        <name>pyridoxal 5'-phosphate</name>
        <dbReference type="ChEBI" id="CHEBI:597326"/>
    </cofactor>
</comment>
<keyword evidence="7" id="KW-0028">Amino-acid biosynthesis</keyword>
<evidence type="ECO:0000256" key="12">
    <source>
        <dbReference type="ARBA" id="ARBA00031421"/>
    </source>
</evidence>
<keyword evidence="8 16" id="KW-0808">Transferase</keyword>
<dbReference type="InterPro" id="IPR000192">
    <property type="entry name" value="Aminotrans_V_dom"/>
</dbReference>
<keyword evidence="5" id="KW-0963">Cytoplasm</keyword>
<dbReference type="GO" id="GO:0004760">
    <property type="term" value="F:L-serine-pyruvate transaminase activity"/>
    <property type="evidence" value="ECO:0007669"/>
    <property type="project" value="TreeGrafter"/>
</dbReference>
<evidence type="ECO:0000256" key="7">
    <source>
        <dbReference type="ARBA" id="ARBA00022605"/>
    </source>
</evidence>
<dbReference type="PANTHER" id="PTHR21152:SF40">
    <property type="entry name" value="ALANINE--GLYOXYLATE AMINOTRANSFERASE"/>
    <property type="match status" value="1"/>
</dbReference>
<evidence type="ECO:0000313" key="17">
    <source>
        <dbReference type="Proteomes" id="UP000245880"/>
    </source>
</evidence>
<accession>A0A316AGP8</accession>
<gene>
    <name evidence="16" type="ORF">CLV98_110112</name>
</gene>
<organism evidence="16 17">
    <name type="scientific">Dyadobacter jejuensis</name>
    <dbReference type="NCBI Taxonomy" id="1082580"/>
    <lineage>
        <taxon>Bacteria</taxon>
        <taxon>Pseudomonadati</taxon>
        <taxon>Bacteroidota</taxon>
        <taxon>Cytophagia</taxon>
        <taxon>Cytophagales</taxon>
        <taxon>Spirosomataceae</taxon>
        <taxon>Dyadobacter</taxon>
    </lineage>
</organism>
<dbReference type="GO" id="GO:0006564">
    <property type="term" value="P:L-serine biosynthetic process"/>
    <property type="evidence" value="ECO:0007669"/>
    <property type="project" value="UniProtKB-KW"/>
</dbReference>
<dbReference type="InterPro" id="IPR015424">
    <property type="entry name" value="PyrdxlP-dep_Trfase"/>
</dbReference>
<evidence type="ECO:0000256" key="3">
    <source>
        <dbReference type="ARBA" id="ARBA00006904"/>
    </source>
</evidence>
<evidence type="ECO:0000256" key="14">
    <source>
        <dbReference type="ARBA" id="ARBA00049007"/>
    </source>
</evidence>
<keyword evidence="17" id="KW-1185">Reference proteome</keyword>
<protein>
    <recommendedName>
        <fullName evidence="4">phosphoserine transaminase</fullName>
        <ecNumber evidence="4">2.6.1.52</ecNumber>
    </recommendedName>
    <alternativeName>
        <fullName evidence="12">Phosphohydroxythreonine aminotransferase</fullName>
    </alternativeName>
</protein>
<comment type="pathway">
    <text evidence="2">Amino-acid biosynthesis; L-serine biosynthesis; L-serine from 3-phospho-D-glycerate: step 2/3.</text>
</comment>
<dbReference type="InterPro" id="IPR015422">
    <property type="entry name" value="PyrdxlP-dep_Trfase_small"/>
</dbReference>